<feature type="transmembrane region" description="Helical" evidence="7">
    <location>
        <begin position="83"/>
        <end position="104"/>
    </location>
</feature>
<feature type="transmembrane region" description="Helical" evidence="7">
    <location>
        <begin position="28"/>
        <end position="45"/>
    </location>
</feature>
<evidence type="ECO:0000256" key="6">
    <source>
        <dbReference type="ARBA" id="ARBA00023136"/>
    </source>
</evidence>
<evidence type="ECO:0000313" key="10">
    <source>
        <dbReference type="EMBL" id="TYB31731.1"/>
    </source>
</evidence>
<accession>A0A5D0MJL4</accession>
<protein>
    <submittedName>
        <fullName evidence="10">DUF4040 domain-containing protein</fullName>
    </submittedName>
</protein>
<dbReference type="PANTHER" id="PTHR43373">
    <property type="entry name" value="NA(+)/H(+) ANTIPORTER SUBUNIT"/>
    <property type="match status" value="1"/>
</dbReference>
<dbReference type="InterPro" id="IPR025383">
    <property type="entry name" value="MrpA_C/MbhD"/>
</dbReference>
<gene>
    <name evidence="10" type="ORF">FXF47_02355</name>
</gene>
<sequence length="184" mass="20078">MLELYIVLILMIIGAIIAVETKSILSSIVALGKVGLGLTIAFLILKAPDLAIVQLVVEILTLIILIRATLGRDVKYTKENQNWGVKFLSIILIIIFLIFSYNVLQSLPEFGNPILKVADYYIENGMKETGAANLVTSVILDFRAFDTLGEATVLFTAILGALAVLRKNGIKDKDTKENKGVQGD</sequence>
<keyword evidence="11" id="KW-1185">Reference proteome</keyword>
<evidence type="ECO:0000259" key="8">
    <source>
        <dbReference type="Pfam" id="PF13244"/>
    </source>
</evidence>
<dbReference type="Gene3D" id="1.20.120.1200">
    <property type="entry name" value="NADH-ubiquinone/plastoquinone oxidoreductase chain 6, subunit NuoJ"/>
    <property type="match status" value="1"/>
</dbReference>
<dbReference type="AlphaFoldDB" id="A0A5D0MJL4"/>
<feature type="domain" description="MrpA C-terminal/MbhD" evidence="8">
    <location>
        <begin position="9"/>
        <end position="67"/>
    </location>
</feature>
<comment type="caution">
    <text evidence="10">The sequence shown here is derived from an EMBL/GenBank/DDBJ whole genome shotgun (WGS) entry which is preliminary data.</text>
</comment>
<dbReference type="EMBL" id="VSIX01000029">
    <property type="protein sequence ID" value="TYB31731.1"/>
    <property type="molecule type" value="Genomic_DNA"/>
</dbReference>
<keyword evidence="2" id="KW-0813">Transport</keyword>
<keyword evidence="3" id="KW-1003">Cell membrane</keyword>
<evidence type="ECO:0000256" key="5">
    <source>
        <dbReference type="ARBA" id="ARBA00022989"/>
    </source>
</evidence>
<feature type="transmembrane region" description="Helical" evidence="7">
    <location>
        <begin position="6"/>
        <end position="21"/>
    </location>
</feature>
<proteinExistence type="predicted"/>
<keyword evidence="5 7" id="KW-1133">Transmembrane helix</keyword>
<evidence type="ECO:0000256" key="3">
    <source>
        <dbReference type="ARBA" id="ARBA00022475"/>
    </source>
</evidence>
<dbReference type="InterPro" id="IPR046806">
    <property type="entry name" value="MrpA_C/MbhE"/>
</dbReference>
<feature type="transmembrane region" description="Helical" evidence="7">
    <location>
        <begin position="147"/>
        <end position="165"/>
    </location>
</feature>
<feature type="domain" description="MrpA C-terminal/MbhE" evidence="9">
    <location>
        <begin position="115"/>
        <end position="167"/>
    </location>
</feature>
<dbReference type="Pfam" id="PF20501">
    <property type="entry name" value="MbhE"/>
    <property type="match status" value="1"/>
</dbReference>
<keyword evidence="6 7" id="KW-0472">Membrane</keyword>
<keyword evidence="4 7" id="KW-0812">Transmembrane</keyword>
<dbReference type="Proteomes" id="UP000324143">
    <property type="component" value="Unassembled WGS sequence"/>
</dbReference>
<name>A0A5D0MJL4_9BACT</name>
<dbReference type="PANTHER" id="PTHR43373:SF1">
    <property type="entry name" value="NA(+)_H(+) ANTIPORTER SUBUNIT A"/>
    <property type="match status" value="1"/>
</dbReference>
<evidence type="ECO:0000256" key="7">
    <source>
        <dbReference type="SAM" id="Phobius"/>
    </source>
</evidence>
<organism evidence="10 11">
    <name type="scientific">Candidatus Mcinerneyibacterium aminivorans</name>
    <dbReference type="NCBI Taxonomy" id="2703815"/>
    <lineage>
        <taxon>Bacteria</taxon>
        <taxon>Candidatus Macinerneyibacteriota</taxon>
        <taxon>Candidatus Mcinerneyibacteria</taxon>
        <taxon>Candidatus Mcinerneyibacteriales</taxon>
        <taxon>Candidatus Mcinerneyibacteriaceae</taxon>
        <taxon>Candidatus Mcinerneyibacterium</taxon>
    </lineage>
</organism>
<feature type="transmembrane region" description="Helical" evidence="7">
    <location>
        <begin position="51"/>
        <end position="71"/>
    </location>
</feature>
<evidence type="ECO:0000259" key="9">
    <source>
        <dbReference type="Pfam" id="PF20501"/>
    </source>
</evidence>
<evidence type="ECO:0000256" key="4">
    <source>
        <dbReference type="ARBA" id="ARBA00022692"/>
    </source>
</evidence>
<evidence type="ECO:0000256" key="2">
    <source>
        <dbReference type="ARBA" id="ARBA00022448"/>
    </source>
</evidence>
<dbReference type="InterPro" id="IPR042106">
    <property type="entry name" value="Nuo/plastoQ_OxRdtase_6_NuoJ"/>
</dbReference>
<comment type="subcellular location">
    <subcellularLocation>
        <location evidence="1">Cell membrane</location>
        <topology evidence="1">Multi-pass membrane protein</topology>
    </subcellularLocation>
</comment>
<evidence type="ECO:0000313" key="11">
    <source>
        <dbReference type="Proteomes" id="UP000324143"/>
    </source>
</evidence>
<reference evidence="10" key="1">
    <citation type="submission" date="2019-08" db="EMBL/GenBank/DDBJ databases">
        <title>Genomic characterization of a novel candidate phylum (ARYD3) from a high temperature, high salinity tertiary oil reservoir in north central Oklahoma, USA.</title>
        <authorList>
            <person name="Youssef N.H."/>
            <person name="Yadav A."/>
            <person name="Elshahed M.S."/>
        </authorList>
    </citation>
    <scope>NUCLEOTIDE SEQUENCE [LARGE SCALE GENOMIC DNA]</scope>
    <source>
        <strain evidence="10">ARYD3</strain>
    </source>
</reference>
<dbReference type="InterPro" id="IPR050616">
    <property type="entry name" value="CPA3_Na-H_Antiporter_A"/>
</dbReference>
<dbReference type="Pfam" id="PF13244">
    <property type="entry name" value="MbhD"/>
    <property type="match status" value="1"/>
</dbReference>
<evidence type="ECO:0000256" key="1">
    <source>
        <dbReference type="ARBA" id="ARBA00004651"/>
    </source>
</evidence>
<dbReference type="GO" id="GO:0005886">
    <property type="term" value="C:plasma membrane"/>
    <property type="evidence" value="ECO:0007669"/>
    <property type="project" value="UniProtKB-SubCell"/>
</dbReference>